<proteinExistence type="predicted"/>
<sequence length="462" mass="52819">MGERRRLLSCLIFLVLNVVCEGKGVHRNAYATMMYMGTPRDYEFYIATRVMLRSLVKLKVDADLVVIASMDVPLHWVQALEQEDGAQVMKVENLNNPYRSQSNFDWRFKLTLNKLYAWNLVDYDRVVMLDADNLFIRNTDELFQCGQFCAVFINPCIFHTGLFVLQPSKAIFNDMIHELEVGRSNPDGADQGFIGSYFPDLLDRPMFHPPSNGTKLDGAYRLPLGYQMDASYYYLRLRWSVPCGPNSVITFPGAPWLKPWYWWSWPVLPLGIQWHDQRRQTLGYSAELPLVLIEAVFYLGIMAVARLARPDLSKLCYRREEKSIFFMQTGFKLIAIWSILAAYIVPFFLVPHTIHPLIGWGLYLLGALSLSCIAVNAFLLPILPILTPWLGIFGALLVMACPWYSNGVVRALATFAYAFCCSPVLWMAFVKIMSCLQVSLEREAFLPRLGENSSPSGFNKLY</sequence>
<feature type="transmembrane region" description="Helical" evidence="3">
    <location>
        <begin position="357"/>
        <end position="379"/>
    </location>
</feature>
<dbReference type="CDD" id="cd02537">
    <property type="entry name" value="GT8_Glycogenin"/>
    <property type="match status" value="1"/>
</dbReference>
<dbReference type="EMBL" id="OU503056">
    <property type="protein sequence ID" value="CAI9784970.1"/>
    <property type="molecule type" value="Genomic_DNA"/>
</dbReference>
<keyword evidence="4" id="KW-0732">Signal</keyword>
<dbReference type="Proteomes" id="UP000834106">
    <property type="component" value="Chromosome 21"/>
</dbReference>
<dbReference type="InterPro" id="IPR029044">
    <property type="entry name" value="Nucleotide-diphossugar_trans"/>
</dbReference>
<keyword evidence="1" id="KW-0328">Glycosyltransferase</keyword>
<evidence type="ECO:0000256" key="3">
    <source>
        <dbReference type="SAM" id="Phobius"/>
    </source>
</evidence>
<keyword evidence="6" id="KW-1185">Reference proteome</keyword>
<organism evidence="5 6">
    <name type="scientific">Fraxinus pennsylvanica</name>
    <dbReference type="NCBI Taxonomy" id="56036"/>
    <lineage>
        <taxon>Eukaryota</taxon>
        <taxon>Viridiplantae</taxon>
        <taxon>Streptophyta</taxon>
        <taxon>Embryophyta</taxon>
        <taxon>Tracheophyta</taxon>
        <taxon>Spermatophyta</taxon>
        <taxon>Magnoliopsida</taxon>
        <taxon>eudicotyledons</taxon>
        <taxon>Gunneridae</taxon>
        <taxon>Pentapetalae</taxon>
        <taxon>asterids</taxon>
        <taxon>lamiids</taxon>
        <taxon>Lamiales</taxon>
        <taxon>Oleaceae</taxon>
        <taxon>Oleeae</taxon>
        <taxon>Fraxinus</taxon>
    </lineage>
</organism>
<feature type="chain" id="PRO_5042028311" description="Glucuronosyltransferase PGSIP8" evidence="4">
    <location>
        <begin position="23"/>
        <end position="462"/>
    </location>
</feature>
<feature type="signal peptide" evidence="4">
    <location>
        <begin position="1"/>
        <end position="22"/>
    </location>
</feature>
<evidence type="ECO:0000256" key="4">
    <source>
        <dbReference type="SAM" id="SignalP"/>
    </source>
</evidence>
<keyword evidence="1" id="KW-0808">Transferase</keyword>
<keyword evidence="3" id="KW-0812">Transmembrane</keyword>
<evidence type="ECO:0008006" key="7">
    <source>
        <dbReference type="Google" id="ProtNLM"/>
    </source>
</evidence>
<feature type="transmembrane region" description="Helical" evidence="3">
    <location>
        <begin position="329"/>
        <end position="351"/>
    </location>
</feature>
<dbReference type="Gene3D" id="3.90.550.10">
    <property type="entry name" value="Spore Coat Polysaccharide Biosynthesis Protein SpsA, Chain A"/>
    <property type="match status" value="1"/>
</dbReference>
<feature type="transmembrane region" description="Helical" evidence="3">
    <location>
        <begin position="288"/>
        <end position="308"/>
    </location>
</feature>
<gene>
    <name evidence="5" type="ORF">FPE_LOCUS32400</name>
</gene>
<dbReference type="SUPFAM" id="SSF53448">
    <property type="entry name" value="Nucleotide-diphospho-sugar transferases"/>
    <property type="match status" value="1"/>
</dbReference>
<feature type="transmembrane region" description="Helical" evidence="3">
    <location>
        <begin position="386"/>
        <end position="405"/>
    </location>
</feature>
<dbReference type="PANTHER" id="PTHR11183">
    <property type="entry name" value="GLYCOGENIN SUBFAMILY MEMBER"/>
    <property type="match status" value="1"/>
</dbReference>
<keyword evidence="3" id="KW-1133">Transmembrane helix</keyword>
<evidence type="ECO:0000313" key="6">
    <source>
        <dbReference type="Proteomes" id="UP000834106"/>
    </source>
</evidence>
<name>A0AAD2AB45_9LAMI</name>
<evidence type="ECO:0000313" key="5">
    <source>
        <dbReference type="EMBL" id="CAI9784970.1"/>
    </source>
</evidence>
<dbReference type="InterPro" id="IPR050587">
    <property type="entry name" value="GNT1/Glycosyltrans_8"/>
</dbReference>
<keyword evidence="2" id="KW-0464">Manganese</keyword>
<evidence type="ECO:0000256" key="2">
    <source>
        <dbReference type="ARBA" id="ARBA00023211"/>
    </source>
</evidence>
<dbReference type="GO" id="GO:0016757">
    <property type="term" value="F:glycosyltransferase activity"/>
    <property type="evidence" value="ECO:0007669"/>
    <property type="project" value="UniProtKB-KW"/>
</dbReference>
<dbReference type="AlphaFoldDB" id="A0AAD2AB45"/>
<accession>A0AAD2AB45</accession>
<protein>
    <recommendedName>
        <fullName evidence="7">Glucuronosyltransferase PGSIP8</fullName>
    </recommendedName>
</protein>
<keyword evidence="3" id="KW-0472">Membrane</keyword>
<reference evidence="5" key="1">
    <citation type="submission" date="2023-05" db="EMBL/GenBank/DDBJ databases">
        <authorList>
            <person name="Huff M."/>
        </authorList>
    </citation>
    <scope>NUCLEOTIDE SEQUENCE</scope>
</reference>
<feature type="transmembrane region" description="Helical" evidence="3">
    <location>
        <begin position="411"/>
        <end position="430"/>
    </location>
</feature>
<evidence type="ECO:0000256" key="1">
    <source>
        <dbReference type="ARBA" id="ARBA00022676"/>
    </source>
</evidence>